<feature type="transmembrane region" description="Helical" evidence="9">
    <location>
        <begin position="6"/>
        <end position="22"/>
    </location>
</feature>
<dbReference type="Pfam" id="PF13813">
    <property type="entry name" value="MBOAT_2"/>
    <property type="match status" value="1"/>
</dbReference>
<keyword evidence="4 9" id="KW-0812">Transmembrane</keyword>
<dbReference type="InterPro" id="IPR017088">
    <property type="entry name" value="Wax_synthase_Magnoliopsida"/>
</dbReference>
<dbReference type="GO" id="GO:0008374">
    <property type="term" value="F:O-acyltransferase activity"/>
    <property type="evidence" value="ECO:0007669"/>
    <property type="project" value="InterPro"/>
</dbReference>
<keyword evidence="6 9" id="KW-0472">Membrane</keyword>
<evidence type="ECO:0000256" key="3">
    <source>
        <dbReference type="ARBA" id="ARBA00022679"/>
    </source>
</evidence>
<dbReference type="GO" id="GO:0006629">
    <property type="term" value="P:lipid metabolic process"/>
    <property type="evidence" value="ECO:0007669"/>
    <property type="project" value="InterPro"/>
</dbReference>
<protein>
    <recommendedName>
        <fullName evidence="10">Wax synthase domain-containing protein</fullName>
    </recommendedName>
</protein>
<proteinExistence type="inferred from homology"/>
<organism evidence="11 12">
    <name type="scientific">Tetracentron sinense</name>
    <name type="common">Spur-leaf</name>
    <dbReference type="NCBI Taxonomy" id="13715"/>
    <lineage>
        <taxon>Eukaryota</taxon>
        <taxon>Viridiplantae</taxon>
        <taxon>Streptophyta</taxon>
        <taxon>Embryophyta</taxon>
        <taxon>Tracheophyta</taxon>
        <taxon>Spermatophyta</taxon>
        <taxon>Magnoliopsida</taxon>
        <taxon>Trochodendrales</taxon>
        <taxon>Trochodendraceae</taxon>
        <taxon>Tetracentron</taxon>
    </lineage>
</organism>
<dbReference type="EMBL" id="JABCRI010000003">
    <property type="protein sequence ID" value="KAF8409659.1"/>
    <property type="molecule type" value="Genomic_DNA"/>
</dbReference>
<evidence type="ECO:0000256" key="8">
    <source>
        <dbReference type="SAM" id="MobiDB-lite"/>
    </source>
</evidence>
<dbReference type="OrthoDB" id="1077582at2759"/>
<name>A0A834ZLJ3_TETSI</name>
<evidence type="ECO:0000256" key="4">
    <source>
        <dbReference type="ARBA" id="ARBA00022692"/>
    </source>
</evidence>
<dbReference type="InterPro" id="IPR032805">
    <property type="entry name" value="Wax_synthase_dom"/>
</dbReference>
<dbReference type="OMA" id="HEAMFSY"/>
<evidence type="ECO:0000313" key="11">
    <source>
        <dbReference type="EMBL" id="KAF8409659.1"/>
    </source>
</evidence>
<evidence type="ECO:0000256" key="2">
    <source>
        <dbReference type="ARBA" id="ARBA00007282"/>
    </source>
</evidence>
<evidence type="ECO:0000256" key="5">
    <source>
        <dbReference type="ARBA" id="ARBA00022989"/>
    </source>
</evidence>
<comment type="subcellular location">
    <subcellularLocation>
        <location evidence="1">Membrane</location>
        <topology evidence="1">Multi-pass membrane protein</topology>
    </subcellularLocation>
</comment>
<feature type="compositionally biased region" description="Basic and acidic residues" evidence="8">
    <location>
        <begin position="107"/>
        <end position="122"/>
    </location>
</feature>
<dbReference type="Proteomes" id="UP000655225">
    <property type="component" value="Unassembled WGS sequence"/>
</dbReference>
<reference evidence="11 12" key="1">
    <citation type="submission" date="2020-04" db="EMBL/GenBank/DDBJ databases">
        <title>Plant Genome Project.</title>
        <authorList>
            <person name="Zhang R.-G."/>
        </authorList>
    </citation>
    <scope>NUCLEOTIDE SEQUENCE [LARGE SCALE GENOMIC DNA]</scope>
    <source>
        <strain evidence="11">YNK0</strain>
        <tissue evidence="11">Leaf</tissue>
    </source>
</reference>
<evidence type="ECO:0000256" key="1">
    <source>
        <dbReference type="ARBA" id="ARBA00004141"/>
    </source>
</evidence>
<evidence type="ECO:0000259" key="10">
    <source>
        <dbReference type="Pfam" id="PF13813"/>
    </source>
</evidence>
<feature type="domain" description="Wax synthase" evidence="10">
    <location>
        <begin position="188"/>
        <end position="273"/>
    </location>
</feature>
<evidence type="ECO:0000256" key="6">
    <source>
        <dbReference type="ARBA" id="ARBA00023136"/>
    </source>
</evidence>
<dbReference type="GO" id="GO:0016020">
    <property type="term" value="C:membrane"/>
    <property type="evidence" value="ECO:0007669"/>
    <property type="project" value="UniProtKB-SubCell"/>
</dbReference>
<feature type="transmembrane region" description="Helical" evidence="9">
    <location>
        <begin position="298"/>
        <end position="318"/>
    </location>
</feature>
<feature type="transmembrane region" description="Helical" evidence="9">
    <location>
        <begin position="157"/>
        <end position="183"/>
    </location>
</feature>
<comment type="similarity">
    <text evidence="2">Belongs to the wax synthase family.</text>
</comment>
<dbReference type="PANTHER" id="PTHR31595:SF77">
    <property type="entry name" value="ACYL-COA--STEROL O-ACYLTRANSFERASE 1-LIKE"/>
    <property type="match status" value="1"/>
</dbReference>
<keyword evidence="5 9" id="KW-1133">Transmembrane helix</keyword>
<keyword evidence="12" id="KW-1185">Reference proteome</keyword>
<keyword evidence="3" id="KW-0808">Transferase</keyword>
<keyword evidence="7" id="KW-0012">Acyltransferase</keyword>
<dbReference type="PIRSF" id="PIRSF037006">
    <property type="entry name" value="Wax_synthase"/>
    <property type="match status" value="1"/>
</dbReference>
<feature type="transmembrane region" description="Helical" evidence="9">
    <location>
        <begin position="34"/>
        <end position="66"/>
    </location>
</feature>
<dbReference type="AlphaFoldDB" id="A0A834ZLJ3"/>
<feature type="transmembrane region" description="Helical" evidence="9">
    <location>
        <begin position="241"/>
        <end position="260"/>
    </location>
</feature>
<evidence type="ECO:0000313" key="12">
    <source>
        <dbReference type="Proteomes" id="UP000655225"/>
    </source>
</evidence>
<sequence>MMNFTKVWLSVYASLCYCYYIGRIIPSGKMRLMTILPIVCLFLILPLNLSTIHLGGTTGFFIAWLANFKLLLYSFGQGPLSSDPSISLGRFISIACLPIKIQQDDPPPNRKNKENPSPEKTQKASKSPLNYAIKGLLLALLMRSYDYSQYIHPKIILFLYCFHVYFSLEIMLAMIAALARVLLKLELEPQFDDPYLSTSLQDFWGRRWNLMVTSILRPTVYDPIRSFFMGMLGRRYSQLPAVVGTFVVSGVMHELIFFYFGRVEPTWEITFFFILHGVCLAVEIAVKKTLPGKWRLPGLVSGPLAIAFVIITAFWLFFPQFLRCNADVRAFGEFAAVLEFAKDLGRSFRFGSPKVMSA</sequence>
<feature type="transmembrane region" description="Helical" evidence="9">
    <location>
        <begin position="266"/>
        <end position="286"/>
    </location>
</feature>
<comment type="caution">
    <text evidence="11">The sequence shown here is derived from an EMBL/GenBank/DDBJ whole genome shotgun (WGS) entry which is preliminary data.</text>
</comment>
<gene>
    <name evidence="11" type="ORF">HHK36_005737</name>
</gene>
<accession>A0A834ZLJ3</accession>
<feature type="region of interest" description="Disordered" evidence="8">
    <location>
        <begin position="102"/>
        <end position="126"/>
    </location>
</feature>
<evidence type="ECO:0000256" key="7">
    <source>
        <dbReference type="ARBA" id="ARBA00023315"/>
    </source>
</evidence>
<dbReference type="PANTHER" id="PTHR31595">
    <property type="entry name" value="LONG-CHAIN-ALCOHOL O-FATTY-ACYLTRANSFERASE 3-RELATED"/>
    <property type="match status" value="1"/>
</dbReference>
<evidence type="ECO:0000256" key="9">
    <source>
        <dbReference type="SAM" id="Phobius"/>
    </source>
</evidence>
<dbReference type="InterPro" id="IPR044851">
    <property type="entry name" value="Wax_synthase"/>
</dbReference>